<keyword evidence="1" id="KW-0560">Oxidoreductase</keyword>
<gene>
    <name evidence="3" type="ORF">METZ01_LOCUS130079</name>
</gene>
<feature type="domain" description="Pyridoxamine 5'-phosphate oxidase N-terminal" evidence="2">
    <location>
        <begin position="8"/>
        <end position="136"/>
    </location>
</feature>
<reference evidence="3" key="1">
    <citation type="submission" date="2018-05" db="EMBL/GenBank/DDBJ databases">
        <authorList>
            <person name="Lanie J.A."/>
            <person name="Ng W.-L."/>
            <person name="Kazmierczak K.M."/>
            <person name="Andrzejewski T.M."/>
            <person name="Davidsen T.M."/>
            <person name="Wayne K.J."/>
            <person name="Tettelin H."/>
            <person name="Glass J.I."/>
            <person name="Rusch D."/>
            <person name="Podicherti R."/>
            <person name="Tsui H.-C.T."/>
            <person name="Winkler M.E."/>
        </authorList>
    </citation>
    <scope>NUCLEOTIDE SEQUENCE</scope>
</reference>
<dbReference type="PANTHER" id="PTHR35176:SF2">
    <property type="entry name" value="F420H(2)-DEPENDENT REDUCTASE RV1155"/>
    <property type="match status" value="1"/>
</dbReference>
<dbReference type="Gene3D" id="2.30.110.10">
    <property type="entry name" value="Electron Transport, Fmn-binding Protein, Chain A"/>
    <property type="match status" value="1"/>
</dbReference>
<organism evidence="3">
    <name type="scientific">marine metagenome</name>
    <dbReference type="NCBI Taxonomy" id="408172"/>
    <lineage>
        <taxon>unclassified sequences</taxon>
        <taxon>metagenomes</taxon>
        <taxon>ecological metagenomes</taxon>
    </lineage>
</organism>
<dbReference type="GO" id="GO:0016627">
    <property type="term" value="F:oxidoreductase activity, acting on the CH-CH group of donors"/>
    <property type="evidence" value="ECO:0007669"/>
    <property type="project" value="TreeGrafter"/>
</dbReference>
<dbReference type="EMBL" id="UINC01018394">
    <property type="protein sequence ID" value="SVA77225.1"/>
    <property type="molecule type" value="Genomic_DNA"/>
</dbReference>
<sequence length="146" mass="16306">MPSIDSEDARQRFASARVATLGTTNPAGEVDLVPITFAVDDDRLVSAVDHKPKTTVRLQRLDNIRANPRVTVLAHRYDEEWDGLWWVRVRGDARVVSTGQHHRQAVDSLVAKYPQLVDTPPTGSVIIVEIDEWLAWTARRSEQAGG</sequence>
<evidence type="ECO:0000259" key="2">
    <source>
        <dbReference type="Pfam" id="PF01243"/>
    </source>
</evidence>
<dbReference type="InterPro" id="IPR011576">
    <property type="entry name" value="Pyridox_Oxase_N"/>
</dbReference>
<proteinExistence type="predicted"/>
<dbReference type="InterPro" id="IPR019967">
    <property type="entry name" value="F420-dep_enz_PPOX_Rv0121"/>
</dbReference>
<protein>
    <recommendedName>
        <fullName evidence="2">Pyridoxamine 5'-phosphate oxidase N-terminal domain-containing protein</fullName>
    </recommendedName>
</protein>
<dbReference type="GO" id="GO:0070967">
    <property type="term" value="F:coenzyme F420 binding"/>
    <property type="evidence" value="ECO:0007669"/>
    <property type="project" value="TreeGrafter"/>
</dbReference>
<name>A0A381YJQ5_9ZZZZ</name>
<dbReference type="InterPro" id="IPR012349">
    <property type="entry name" value="Split_barrel_FMN-bd"/>
</dbReference>
<dbReference type="InterPro" id="IPR052019">
    <property type="entry name" value="F420H2_bilvrd_red/Heme_oxyg"/>
</dbReference>
<accession>A0A381YJQ5</accession>
<dbReference type="AlphaFoldDB" id="A0A381YJQ5"/>
<dbReference type="SUPFAM" id="SSF50475">
    <property type="entry name" value="FMN-binding split barrel"/>
    <property type="match status" value="1"/>
</dbReference>
<evidence type="ECO:0000256" key="1">
    <source>
        <dbReference type="ARBA" id="ARBA00023002"/>
    </source>
</evidence>
<dbReference type="Pfam" id="PF01243">
    <property type="entry name" value="PNPOx_N"/>
    <property type="match status" value="1"/>
</dbReference>
<evidence type="ECO:0000313" key="3">
    <source>
        <dbReference type="EMBL" id="SVA77225.1"/>
    </source>
</evidence>
<dbReference type="NCBIfam" id="TIGR03668">
    <property type="entry name" value="Rv0121_F420"/>
    <property type="match status" value="1"/>
</dbReference>
<dbReference type="PANTHER" id="PTHR35176">
    <property type="entry name" value="HEME OXYGENASE HI_0854-RELATED"/>
    <property type="match status" value="1"/>
</dbReference>
<dbReference type="GO" id="GO:0005829">
    <property type="term" value="C:cytosol"/>
    <property type="evidence" value="ECO:0007669"/>
    <property type="project" value="TreeGrafter"/>
</dbReference>